<dbReference type="Gene3D" id="3.40.50.720">
    <property type="entry name" value="NAD(P)-binding Rossmann-like Domain"/>
    <property type="match status" value="1"/>
</dbReference>
<dbReference type="Pfam" id="PF00106">
    <property type="entry name" value="adh_short"/>
    <property type="match status" value="1"/>
</dbReference>
<name>A0ABW1QUQ0_9ACTN</name>
<dbReference type="PRINTS" id="PR00081">
    <property type="entry name" value="GDHRDH"/>
</dbReference>
<evidence type="ECO:0000259" key="4">
    <source>
        <dbReference type="SMART" id="SM00822"/>
    </source>
</evidence>
<reference evidence="6" key="1">
    <citation type="journal article" date="2019" name="Int. J. Syst. Evol. Microbiol.">
        <title>The Global Catalogue of Microorganisms (GCM) 10K type strain sequencing project: providing services to taxonomists for standard genome sequencing and annotation.</title>
        <authorList>
            <consortium name="The Broad Institute Genomics Platform"/>
            <consortium name="The Broad Institute Genome Sequencing Center for Infectious Disease"/>
            <person name="Wu L."/>
            <person name="Ma J."/>
        </authorList>
    </citation>
    <scope>NUCLEOTIDE SEQUENCE [LARGE SCALE GENOMIC DNA]</scope>
    <source>
        <strain evidence="6">DFY28</strain>
    </source>
</reference>
<dbReference type="InterPro" id="IPR002347">
    <property type="entry name" value="SDR_fam"/>
</dbReference>
<dbReference type="PANTHER" id="PTHR43391:SF82">
    <property type="entry name" value="OXIDOREDUCTASE SADH-RELATED"/>
    <property type="match status" value="1"/>
</dbReference>
<keyword evidence="2 5" id="KW-0560">Oxidoreductase</keyword>
<comment type="caution">
    <text evidence="5">The sequence shown here is derived from an EMBL/GenBank/DDBJ whole genome shotgun (WGS) entry which is preliminary data.</text>
</comment>
<evidence type="ECO:0000256" key="1">
    <source>
        <dbReference type="ARBA" id="ARBA00006484"/>
    </source>
</evidence>
<dbReference type="InterPro" id="IPR036291">
    <property type="entry name" value="NAD(P)-bd_dom_sf"/>
</dbReference>
<dbReference type="SUPFAM" id="SSF51735">
    <property type="entry name" value="NAD(P)-binding Rossmann-fold domains"/>
    <property type="match status" value="1"/>
</dbReference>
<evidence type="ECO:0000256" key="2">
    <source>
        <dbReference type="ARBA" id="ARBA00023002"/>
    </source>
</evidence>
<proteinExistence type="inferred from homology"/>
<dbReference type="EMBL" id="JBHSQI010000002">
    <property type="protein sequence ID" value="MFC6152758.1"/>
    <property type="molecule type" value="Genomic_DNA"/>
</dbReference>
<dbReference type="PRINTS" id="PR00080">
    <property type="entry name" value="SDRFAMILY"/>
</dbReference>
<dbReference type="InterPro" id="IPR057326">
    <property type="entry name" value="KR_dom"/>
</dbReference>
<dbReference type="SMART" id="SM00822">
    <property type="entry name" value="PKS_KR"/>
    <property type="match status" value="1"/>
</dbReference>
<comment type="similarity">
    <text evidence="1 3">Belongs to the short-chain dehydrogenases/reductases (SDR) family.</text>
</comment>
<keyword evidence="6" id="KW-1185">Reference proteome</keyword>
<accession>A0ABW1QUQ0</accession>
<evidence type="ECO:0000313" key="5">
    <source>
        <dbReference type="EMBL" id="MFC6152758.1"/>
    </source>
</evidence>
<dbReference type="EC" id="1.-.-.-" evidence="5"/>
<feature type="domain" description="Ketoreductase" evidence="4">
    <location>
        <begin position="7"/>
        <end position="194"/>
    </location>
</feature>
<gene>
    <name evidence="5" type="ORF">ACFPWU_03645</name>
</gene>
<dbReference type="Proteomes" id="UP001596098">
    <property type="component" value="Unassembled WGS sequence"/>
</dbReference>
<evidence type="ECO:0000256" key="3">
    <source>
        <dbReference type="RuleBase" id="RU000363"/>
    </source>
</evidence>
<dbReference type="GO" id="GO:0016491">
    <property type="term" value="F:oxidoreductase activity"/>
    <property type="evidence" value="ECO:0007669"/>
    <property type="project" value="UniProtKB-KW"/>
</dbReference>
<dbReference type="PANTHER" id="PTHR43391">
    <property type="entry name" value="RETINOL DEHYDROGENASE-RELATED"/>
    <property type="match status" value="1"/>
</dbReference>
<dbReference type="RefSeq" id="WP_128219597.1">
    <property type="nucleotide sequence ID" value="NZ_CP034929.1"/>
</dbReference>
<sequence>MRTFSDKVVAITGAASGIGRALAVEVSRRGAHVALADVDADGLEVTRKLAHAAGARGTLTTVLDVTSAQALRSWADEVVEQFGRVNAVVNNAGVSLTGDLTDLDDADMEWIMSINFWGVVHGTRAFLPHLIASGDGHVVNVSSLFGLVSMPGQSLYNASKYAVRGASEALREEMLVARHPVQVSVVHPGGIRTGIARNGRFATGVDGAETAAKFDTRLARTTPEKAARTIVAGVLKHRPRILVGPDAHVVHVLSTLAGARYQDVAARVSARTGF</sequence>
<evidence type="ECO:0000313" key="6">
    <source>
        <dbReference type="Proteomes" id="UP001596098"/>
    </source>
</evidence>
<organism evidence="5 6">
    <name type="scientific">Nocardioides yefusunii</name>
    <dbReference type="NCBI Taxonomy" id="2500546"/>
    <lineage>
        <taxon>Bacteria</taxon>
        <taxon>Bacillati</taxon>
        <taxon>Actinomycetota</taxon>
        <taxon>Actinomycetes</taxon>
        <taxon>Propionibacteriales</taxon>
        <taxon>Nocardioidaceae</taxon>
        <taxon>Nocardioides</taxon>
    </lineage>
</organism>
<protein>
    <submittedName>
        <fullName evidence="5">SDR family NAD(P)-dependent oxidoreductase</fullName>
        <ecNumber evidence="5">1.-.-.-</ecNumber>
    </submittedName>
</protein>